<organism evidence="1 2">
    <name type="scientific">Candidatus Roizmanbacteria bacterium RIFCSPHIGHO2_12_FULL_44_10</name>
    <dbReference type="NCBI Taxonomy" id="1802054"/>
    <lineage>
        <taxon>Bacteria</taxon>
        <taxon>Candidatus Roizmaniibacteriota</taxon>
    </lineage>
</organism>
<gene>
    <name evidence="1" type="ORF">A3F34_00200</name>
</gene>
<proteinExistence type="predicted"/>
<accession>A0A1F7I517</accession>
<evidence type="ECO:0000313" key="1">
    <source>
        <dbReference type="EMBL" id="OGK38467.1"/>
    </source>
</evidence>
<comment type="caution">
    <text evidence="1">The sequence shown here is derived from an EMBL/GenBank/DDBJ whole genome shotgun (WGS) entry which is preliminary data.</text>
</comment>
<dbReference type="Proteomes" id="UP000179024">
    <property type="component" value="Unassembled WGS sequence"/>
</dbReference>
<dbReference type="EMBL" id="MGAE01000057">
    <property type="protein sequence ID" value="OGK38467.1"/>
    <property type="molecule type" value="Genomic_DNA"/>
</dbReference>
<dbReference type="AlphaFoldDB" id="A0A1F7I517"/>
<sequence>MSDQADGKEQLDPSIWGEALDSDPFPELEVIDAFSIFPGLVFNDNPDLDGILQRIAVLEGSPSLDANTVETMKRNALEARQIYAGLNPYAQASYSDYWISVQRASKNYRAAIAAKRGDEKAESYGSKQSERRLAEGVKSIDDFKNTSGNYPLAAVNTAQDMIGKRYSDLSILGDSMRSMMSLHDIQAEDSRRELIGGWITGTATAFAHGVKLATEIYPRDVVPVL</sequence>
<name>A0A1F7I517_9BACT</name>
<reference evidence="1 2" key="1">
    <citation type="journal article" date="2016" name="Nat. Commun.">
        <title>Thousands of microbial genomes shed light on interconnected biogeochemical processes in an aquifer system.</title>
        <authorList>
            <person name="Anantharaman K."/>
            <person name="Brown C.T."/>
            <person name="Hug L.A."/>
            <person name="Sharon I."/>
            <person name="Castelle C.J."/>
            <person name="Probst A.J."/>
            <person name="Thomas B.C."/>
            <person name="Singh A."/>
            <person name="Wilkins M.J."/>
            <person name="Karaoz U."/>
            <person name="Brodie E.L."/>
            <person name="Williams K.H."/>
            <person name="Hubbard S.S."/>
            <person name="Banfield J.F."/>
        </authorList>
    </citation>
    <scope>NUCLEOTIDE SEQUENCE [LARGE SCALE GENOMIC DNA]</scope>
</reference>
<protein>
    <submittedName>
        <fullName evidence="1">Uncharacterized protein</fullName>
    </submittedName>
</protein>
<evidence type="ECO:0000313" key="2">
    <source>
        <dbReference type="Proteomes" id="UP000179024"/>
    </source>
</evidence>